<dbReference type="AlphaFoldDB" id="A0AAN6UPA0"/>
<name>A0AAN6UPA0_9PEZI</name>
<sequence length="265" mass="28219">MAAGASADKKIYVMEINSGKTMTLEGHTEPVRTVRFVDIPAANAPILASGSWDKTVRYWDLRQPTSIGSLQLPERVYAMDAAGPFLVAATPDKNVHLVNLHANPAAVWKSVKSPLSRQPRAVAVSADGSRWAISGIDGRAAAQVMDEKKDTLPSLSFKCHRTAKTKSMTDVFAVHAVAFSPAPAHKNDVLVTAGSDGAFSIWDVRSRQRLRASPAVGGPITAAAFNRDGTALAYAVGYDWAKGYAGNDAGAVRKIVLHGTAEVKR</sequence>
<dbReference type="InterPro" id="IPR036322">
    <property type="entry name" value="WD40_repeat_dom_sf"/>
</dbReference>
<feature type="repeat" description="WD" evidence="3">
    <location>
        <begin position="24"/>
        <end position="69"/>
    </location>
</feature>
<accession>A0AAN6UPA0</accession>
<evidence type="ECO:0000256" key="2">
    <source>
        <dbReference type="ARBA" id="ARBA00022737"/>
    </source>
</evidence>
<comment type="caution">
    <text evidence="4">The sequence shown here is derived from an EMBL/GenBank/DDBJ whole genome shotgun (WGS) entry which is preliminary data.</text>
</comment>
<evidence type="ECO:0000256" key="3">
    <source>
        <dbReference type="PROSITE-ProRule" id="PRU00221"/>
    </source>
</evidence>
<dbReference type="PROSITE" id="PS50082">
    <property type="entry name" value="WD_REPEATS_2"/>
    <property type="match status" value="2"/>
</dbReference>
<dbReference type="PROSITE" id="PS50294">
    <property type="entry name" value="WD_REPEATS_REGION"/>
    <property type="match status" value="1"/>
</dbReference>
<dbReference type="Gene3D" id="2.130.10.10">
    <property type="entry name" value="YVTN repeat-like/Quinoprotein amine dehydrogenase"/>
    <property type="match status" value="1"/>
</dbReference>
<evidence type="ECO:0000313" key="5">
    <source>
        <dbReference type="Proteomes" id="UP001304895"/>
    </source>
</evidence>
<keyword evidence="5" id="KW-1185">Reference proteome</keyword>
<protein>
    <submittedName>
        <fullName evidence="4">WD40 repeat-like protein</fullName>
    </submittedName>
</protein>
<reference evidence="4" key="1">
    <citation type="journal article" date="2023" name="Mol. Phylogenet. Evol.">
        <title>Genome-scale phylogeny and comparative genomics of the fungal order Sordariales.</title>
        <authorList>
            <person name="Hensen N."/>
            <person name="Bonometti L."/>
            <person name="Westerberg I."/>
            <person name="Brannstrom I.O."/>
            <person name="Guillou S."/>
            <person name="Cros-Aarteil S."/>
            <person name="Calhoun S."/>
            <person name="Haridas S."/>
            <person name="Kuo A."/>
            <person name="Mondo S."/>
            <person name="Pangilinan J."/>
            <person name="Riley R."/>
            <person name="LaButti K."/>
            <person name="Andreopoulos B."/>
            <person name="Lipzen A."/>
            <person name="Chen C."/>
            <person name="Yan M."/>
            <person name="Daum C."/>
            <person name="Ng V."/>
            <person name="Clum A."/>
            <person name="Steindorff A."/>
            <person name="Ohm R.A."/>
            <person name="Martin F."/>
            <person name="Silar P."/>
            <person name="Natvig D.O."/>
            <person name="Lalanne C."/>
            <person name="Gautier V."/>
            <person name="Ament-Velasquez S.L."/>
            <person name="Kruys A."/>
            <person name="Hutchinson M.I."/>
            <person name="Powell A.J."/>
            <person name="Barry K."/>
            <person name="Miller A.N."/>
            <person name="Grigoriev I.V."/>
            <person name="Debuchy R."/>
            <person name="Gladieux P."/>
            <person name="Hiltunen Thoren M."/>
            <person name="Johannesson H."/>
        </authorList>
    </citation>
    <scope>NUCLEOTIDE SEQUENCE</scope>
    <source>
        <strain evidence="4">CBS 123565</strain>
    </source>
</reference>
<evidence type="ECO:0000256" key="1">
    <source>
        <dbReference type="ARBA" id="ARBA00022574"/>
    </source>
</evidence>
<dbReference type="Pfam" id="PF00400">
    <property type="entry name" value="WD40"/>
    <property type="match status" value="2"/>
</dbReference>
<organism evidence="4 5">
    <name type="scientific">Trichocladium antarcticum</name>
    <dbReference type="NCBI Taxonomy" id="1450529"/>
    <lineage>
        <taxon>Eukaryota</taxon>
        <taxon>Fungi</taxon>
        <taxon>Dikarya</taxon>
        <taxon>Ascomycota</taxon>
        <taxon>Pezizomycotina</taxon>
        <taxon>Sordariomycetes</taxon>
        <taxon>Sordariomycetidae</taxon>
        <taxon>Sordariales</taxon>
        <taxon>Chaetomiaceae</taxon>
        <taxon>Trichocladium</taxon>
    </lineage>
</organism>
<dbReference type="Proteomes" id="UP001304895">
    <property type="component" value="Unassembled WGS sequence"/>
</dbReference>
<keyword evidence="1 3" id="KW-0853">WD repeat</keyword>
<gene>
    <name evidence="4" type="ORF">BT67DRAFT_274389</name>
</gene>
<dbReference type="SUPFAM" id="SSF50978">
    <property type="entry name" value="WD40 repeat-like"/>
    <property type="match status" value="1"/>
</dbReference>
<keyword evidence="2" id="KW-0677">Repeat</keyword>
<dbReference type="EMBL" id="MU853406">
    <property type="protein sequence ID" value="KAK4135391.1"/>
    <property type="molecule type" value="Genomic_DNA"/>
</dbReference>
<dbReference type="PANTHER" id="PTHR10971">
    <property type="entry name" value="MRNA EXPORT FACTOR AND BUB3"/>
    <property type="match status" value="1"/>
</dbReference>
<dbReference type="SMART" id="SM00320">
    <property type="entry name" value="WD40"/>
    <property type="match status" value="4"/>
</dbReference>
<evidence type="ECO:0000313" key="4">
    <source>
        <dbReference type="EMBL" id="KAK4135391.1"/>
    </source>
</evidence>
<feature type="repeat" description="WD" evidence="3">
    <location>
        <begin position="174"/>
        <end position="212"/>
    </location>
</feature>
<dbReference type="InterPro" id="IPR001680">
    <property type="entry name" value="WD40_rpt"/>
</dbReference>
<proteinExistence type="predicted"/>
<reference evidence="4" key="2">
    <citation type="submission" date="2023-05" db="EMBL/GenBank/DDBJ databases">
        <authorList>
            <consortium name="Lawrence Berkeley National Laboratory"/>
            <person name="Steindorff A."/>
            <person name="Hensen N."/>
            <person name="Bonometti L."/>
            <person name="Westerberg I."/>
            <person name="Brannstrom I.O."/>
            <person name="Guillou S."/>
            <person name="Cros-Aarteil S."/>
            <person name="Calhoun S."/>
            <person name="Haridas S."/>
            <person name="Kuo A."/>
            <person name="Mondo S."/>
            <person name="Pangilinan J."/>
            <person name="Riley R."/>
            <person name="Labutti K."/>
            <person name="Andreopoulos B."/>
            <person name="Lipzen A."/>
            <person name="Chen C."/>
            <person name="Yanf M."/>
            <person name="Daum C."/>
            <person name="Ng V."/>
            <person name="Clum A."/>
            <person name="Ohm R."/>
            <person name="Martin F."/>
            <person name="Silar P."/>
            <person name="Natvig D."/>
            <person name="Lalanne C."/>
            <person name="Gautier V."/>
            <person name="Ament-Velasquez S.L."/>
            <person name="Kruys A."/>
            <person name="Hutchinson M.I."/>
            <person name="Powell A.J."/>
            <person name="Barry K."/>
            <person name="Miller A.N."/>
            <person name="Grigoriev I.V."/>
            <person name="Debuchy R."/>
            <person name="Gladieux P."/>
            <person name="Thoren M.H."/>
            <person name="Johannesson H."/>
        </authorList>
    </citation>
    <scope>NUCLEOTIDE SEQUENCE</scope>
    <source>
        <strain evidence="4">CBS 123565</strain>
    </source>
</reference>
<dbReference type="InterPro" id="IPR015943">
    <property type="entry name" value="WD40/YVTN_repeat-like_dom_sf"/>
</dbReference>